<dbReference type="EMBL" id="JAMZIH010001473">
    <property type="protein sequence ID" value="KAJ1678163.1"/>
    <property type="molecule type" value="Genomic_DNA"/>
</dbReference>
<keyword evidence="2" id="KW-1185">Reference proteome</keyword>
<name>A0ACC1HNN1_9FUNG</name>
<evidence type="ECO:0000313" key="1">
    <source>
        <dbReference type="EMBL" id="KAJ1678163.1"/>
    </source>
</evidence>
<accession>A0ACC1HNN1</accession>
<gene>
    <name evidence="1" type="ORF">EV182_004642</name>
</gene>
<sequence length="420" mass="44751">KLADFGVSGQITATLTKKNTFVGTPFWMAPEVIKQSGYNSKADIWSLGITAIEMAKGQPPHAELHPMKVLFVIPKNDPPQLQGNFSRPFQEFVSLCLQKDPEKRPTAEQLLRHKFIRSAKKAHYLTELTQRWLRWKAALPESAKHKASGGKAADKTGKLPSEGEAAEEAVAWNFDSVREGLPTSSSAAMVAESVGLEPPQPIRSRTNSASSNISSKSISTSSALPQPTPLHPNVGVGNGNGGYQPHHSYQVPPPPVRPAGISSRDSSRAASPIHTQLGVGQAVGNRASSPAAPVASGSGGSSGGSVSSSGTSAYPQPSRLPKPAGQRPVPSAANGRPLSSAPPTSANKERPRSNSFKNEDLYHQLIMPTLVKLDQQTNNASEKLGYCKLAEAIRAVEHKVPGLPERFIKEVFKSMASGNY</sequence>
<reference evidence="1" key="1">
    <citation type="submission" date="2022-06" db="EMBL/GenBank/DDBJ databases">
        <title>Phylogenomic reconstructions and comparative analyses of Kickxellomycotina fungi.</title>
        <authorList>
            <person name="Reynolds N.K."/>
            <person name="Stajich J.E."/>
            <person name="Barry K."/>
            <person name="Grigoriev I.V."/>
            <person name="Crous P."/>
            <person name="Smith M.E."/>
        </authorList>
    </citation>
    <scope>NUCLEOTIDE SEQUENCE</scope>
    <source>
        <strain evidence="1">RSA 2271</strain>
    </source>
</reference>
<proteinExistence type="predicted"/>
<evidence type="ECO:0000313" key="2">
    <source>
        <dbReference type="Proteomes" id="UP001145114"/>
    </source>
</evidence>
<feature type="non-terminal residue" evidence="1">
    <location>
        <position position="1"/>
    </location>
</feature>
<protein>
    <submittedName>
        <fullName evidence="1">Uncharacterized protein</fullName>
    </submittedName>
</protein>
<dbReference type="Proteomes" id="UP001145114">
    <property type="component" value="Unassembled WGS sequence"/>
</dbReference>
<comment type="caution">
    <text evidence="1">The sequence shown here is derived from an EMBL/GenBank/DDBJ whole genome shotgun (WGS) entry which is preliminary data.</text>
</comment>
<organism evidence="1 2">
    <name type="scientific">Spiromyces aspiralis</name>
    <dbReference type="NCBI Taxonomy" id="68401"/>
    <lineage>
        <taxon>Eukaryota</taxon>
        <taxon>Fungi</taxon>
        <taxon>Fungi incertae sedis</taxon>
        <taxon>Zoopagomycota</taxon>
        <taxon>Kickxellomycotina</taxon>
        <taxon>Kickxellomycetes</taxon>
        <taxon>Kickxellales</taxon>
        <taxon>Kickxellaceae</taxon>
        <taxon>Spiromyces</taxon>
    </lineage>
</organism>